<protein>
    <submittedName>
        <fullName evidence="11">ABC transporter substrate-binding protein</fullName>
    </submittedName>
</protein>
<evidence type="ECO:0000256" key="7">
    <source>
        <dbReference type="ARBA" id="ARBA00022729"/>
    </source>
</evidence>
<dbReference type="RefSeq" id="WP_311604355.1">
    <property type="nucleotide sequence ID" value="NZ_JAVREM010000094.1"/>
</dbReference>
<keyword evidence="12" id="KW-1185">Reference proteome</keyword>
<reference evidence="12" key="1">
    <citation type="submission" date="2023-07" db="EMBL/GenBank/DDBJ databases">
        <title>30 novel species of actinomycetes from the DSMZ collection.</title>
        <authorList>
            <person name="Nouioui I."/>
        </authorList>
    </citation>
    <scope>NUCLEOTIDE SEQUENCE [LARGE SCALE GENOMIC DNA]</scope>
    <source>
        <strain evidence="12">DSM 44918</strain>
    </source>
</reference>
<feature type="region of interest" description="Disordered" evidence="9">
    <location>
        <begin position="37"/>
        <end position="56"/>
    </location>
</feature>
<gene>
    <name evidence="11" type="ORF">RNC47_33550</name>
</gene>
<comment type="subcellular location">
    <subcellularLocation>
        <location evidence="2">Cell inner membrane</location>
    </subcellularLocation>
    <subcellularLocation>
        <location evidence="1">Periplasm</location>
    </subcellularLocation>
</comment>
<keyword evidence="8" id="KW-0472">Membrane</keyword>
<evidence type="ECO:0000256" key="4">
    <source>
        <dbReference type="ARBA" id="ARBA00022448"/>
    </source>
</evidence>
<dbReference type="PANTHER" id="PTHR30024">
    <property type="entry name" value="ALIPHATIC SULFONATES-BINDING PROTEIN-RELATED"/>
    <property type="match status" value="1"/>
</dbReference>
<organism evidence="11 12">
    <name type="scientific">Streptomyces millisiae</name>
    <dbReference type="NCBI Taxonomy" id="3075542"/>
    <lineage>
        <taxon>Bacteria</taxon>
        <taxon>Bacillati</taxon>
        <taxon>Actinomycetota</taxon>
        <taxon>Actinomycetes</taxon>
        <taxon>Kitasatosporales</taxon>
        <taxon>Streptomycetaceae</taxon>
        <taxon>Streptomyces</taxon>
    </lineage>
</organism>
<accession>A0ABU2M081</accession>
<feature type="signal peptide" evidence="10">
    <location>
        <begin position="1"/>
        <end position="31"/>
    </location>
</feature>
<dbReference type="Pfam" id="PF13379">
    <property type="entry name" value="NMT1_2"/>
    <property type="match status" value="1"/>
</dbReference>
<sequence>MTAIRSSRRRAARRGRRTLTAAAALPLLLLAACGYGSDSEDDAGPSNPSSDESSAEALSADEVTIGYFANITHATAVVGLQEDGGLIRQELGGTDVSTQIFNAGPSAIEALNAGEVDVTFIGPNPAINGWAQSGGQSLRIVSGAASGGASLVVNPDTVSSLDDLAGARIATPQLGNTQDVALLNYLADNGYEVDPQSGRGDVEVARIPNAEIPAAFDSGDIDGAWVPEPTAANLVNRGAETLLDEGELWDDGRYVVTHVIARQDFLADHPDVVEAIVRGVVETNAWINDNPDEAKADFNAGLAALPGGSELPAEVLDPAWENVEFLDDPLAGTLQLGAEHAVTAGLLEETDLGGIYDLSILNRVLADAGQPEVDDAGLGVDD</sequence>
<comment type="similarity">
    <text evidence="3">Belongs to the bacterial solute-binding protein SsuA/TauA family.</text>
</comment>
<feature type="chain" id="PRO_5046281686" evidence="10">
    <location>
        <begin position="32"/>
        <end position="382"/>
    </location>
</feature>
<evidence type="ECO:0000256" key="3">
    <source>
        <dbReference type="ARBA" id="ARBA00010742"/>
    </source>
</evidence>
<dbReference type="Gene3D" id="3.40.190.10">
    <property type="entry name" value="Periplasmic binding protein-like II"/>
    <property type="match status" value="2"/>
</dbReference>
<keyword evidence="4" id="KW-0813">Transport</keyword>
<name>A0ABU2M081_9ACTN</name>
<evidence type="ECO:0000256" key="8">
    <source>
        <dbReference type="ARBA" id="ARBA00023136"/>
    </source>
</evidence>
<evidence type="ECO:0000256" key="1">
    <source>
        <dbReference type="ARBA" id="ARBA00004418"/>
    </source>
</evidence>
<dbReference type="EMBL" id="JAVREM010000094">
    <property type="protein sequence ID" value="MDT0323241.1"/>
    <property type="molecule type" value="Genomic_DNA"/>
</dbReference>
<evidence type="ECO:0000256" key="9">
    <source>
        <dbReference type="SAM" id="MobiDB-lite"/>
    </source>
</evidence>
<keyword evidence="7 10" id="KW-0732">Signal</keyword>
<evidence type="ECO:0000313" key="12">
    <source>
        <dbReference type="Proteomes" id="UP001183420"/>
    </source>
</evidence>
<evidence type="ECO:0000313" key="11">
    <source>
        <dbReference type="EMBL" id="MDT0323241.1"/>
    </source>
</evidence>
<dbReference type="Proteomes" id="UP001183420">
    <property type="component" value="Unassembled WGS sequence"/>
</dbReference>
<evidence type="ECO:0000256" key="10">
    <source>
        <dbReference type="SAM" id="SignalP"/>
    </source>
</evidence>
<dbReference type="NCBIfam" id="TIGR01728">
    <property type="entry name" value="SsuA_fam"/>
    <property type="match status" value="1"/>
</dbReference>
<dbReference type="PANTHER" id="PTHR30024:SF47">
    <property type="entry name" value="TAURINE-BINDING PERIPLASMIC PROTEIN"/>
    <property type="match status" value="1"/>
</dbReference>
<dbReference type="SUPFAM" id="SSF53850">
    <property type="entry name" value="Periplasmic binding protein-like II"/>
    <property type="match status" value="1"/>
</dbReference>
<comment type="caution">
    <text evidence="11">The sequence shown here is derived from an EMBL/GenBank/DDBJ whole genome shotgun (WGS) entry which is preliminary data.</text>
</comment>
<evidence type="ECO:0000256" key="2">
    <source>
        <dbReference type="ARBA" id="ARBA00004533"/>
    </source>
</evidence>
<dbReference type="InterPro" id="IPR044527">
    <property type="entry name" value="NrtA/CpmA_ABC-bd_dom"/>
</dbReference>
<evidence type="ECO:0000256" key="6">
    <source>
        <dbReference type="ARBA" id="ARBA00022519"/>
    </source>
</evidence>
<dbReference type="InterPro" id="IPR010067">
    <property type="entry name" value="ABC_SsuA_sub-bd"/>
</dbReference>
<dbReference type="CDD" id="cd13553">
    <property type="entry name" value="PBP2_NrtA_CpmA_like"/>
    <property type="match status" value="1"/>
</dbReference>
<evidence type="ECO:0000256" key="5">
    <source>
        <dbReference type="ARBA" id="ARBA00022475"/>
    </source>
</evidence>
<dbReference type="PROSITE" id="PS51257">
    <property type="entry name" value="PROKAR_LIPOPROTEIN"/>
    <property type="match status" value="1"/>
</dbReference>
<proteinExistence type="inferred from homology"/>
<keyword evidence="6" id="KW-0997">Cell inner membrane</keyword>
<keyword evidence="5" id="KW-1003">Cell membrane</keyword>